<dbReference type="GO" id="GO:0004497">
    <property type="term" value="F:monooxygenase activity"/>
    <property type="evidence" value="ECO:0007669"/>
    <property type="project" value="UniProtKB-KW"/>
</dbReference>
<dbReference type="PRINTS" id="PR00305">
    <property type="entry name" value="1433ZETA"/>
</dbReference>
<accession>A0A8E8U748</accession>
<dbReference type="Gene3D" id="1.20.190.20">
    <property type="entry name" value="14-3-3 domain"/>
    <property type="match status" value="1"/>
</dbReference>
<keyword evidence="4" id="KW-0560">Oxidoreductase</keyword>
<evidence type="ECO:0000259" key="3">
    <source>
        <dbReference type="SMART" id="SM00101"/>
    </source>
</evidence>
<dbReference type="EMBL" id="MT062917">
    <property type="protein sequence ID" value="QWE91330.1"/>
    <property type="molecule type" value="mRNA"/>
</dbReference>
<evidence type="ECO:0000256" key="2">
    <source>
        <dbReference type="PIRSR" id="PIRSR000868-1"/>
    </source>
</evidence>
<protein>
    <submittedName>
        <fullName evidence="4">Tyrosine 3-monooxygenase/tryptophan 5-monooxygenase activation protein</fullName>
    </submittedName>
</protein>
<feature type="site" description="Interaction with phosphoserine on interacting protein" evidence="2">
    <location>
        <position position="129"/>
    </location>
</feature>
<dbReference type="Pfam" id="PF00244">
    <property type="entry name" value="14-3-3"/>
    <property type="match status" value="1"/>
</dbReference>
<dbReference type="SMART" id="SM00101">
    <property type="entry name" value="14_3_3"/>
    <property type="match status" value="1"/>
</dbReference>
<reference evidence="4" key="1">
    <citation type="journal article" date="2020" name="Glob Planet Change">
        <title>Mirroring the effect of geological evolution: Protist divergence in the Atacama Desert.</title>
        <authorList>
            <person name="Arndt H."/>
            <person name="Ritter B."/>
            <person name="Rybarski A."/>
            <person name="Schiwitza S."/>
            <person name="Dunai T."/>
            <person name="Nitsche F."/>
        </authorList>
    </citation>
    <scope>NUCLEOTIDE SEQUENCE</scope>
    <source>
        <strain evidence="4">HFCC160</strain>
    </source>
</reference>
<dbReference type="PROSITE" id="PS00796">
    <property type="entry name" value="1433_1"/>
    <property type="match status" value="1"/>
</dbReference>
<dbReference type="PANTHER" id="PTHR18860">
    <property type="entry name" value="14-3-3 PROTEIN"/>
    <property type="match status" value="1"/>
</dbReference>
<name>A0A8E8U748_9STRA</name>
<dbReference type="InterPro" id="IPR000308">
    <property type="entry name" value="14-3-3"/>
</dbReference>
<keyword evidence="4" id="KW-0503">Monooxygenase</keyword>
<comment type="similarity">
    <text evidence="1">Belongs to the 14-3-3 family.</text>
</comment>
<proteinExistence type="evidence at transcript level"/>
<dbReference type="PIRSF" id="PIRSF000868">
    <property type="entry name" value="14-3-3"/>
    <property type="match status" value="1"/>
</dbReference>
<dbReference type="InterPro" id="IPR036815">
    <property type="entry name" value="14-3-3_dom_sf"/>
</dbReference>
<dbReference type="InterPro" id="IPR023409">
    <property type="entry name" value="14-3-3_CS"/>
</dbReference>
<evidence type="ECO:0000313" key="4">
    <source>
        <dbReference type="EMBL" id="QWE91330.1"/>
    </source>
</evidence>
<feature type="domain" description="14-3-3" evidence="3">
    <location>
        <begin position="3"/>
        <end position="248"/>
    </location>
</feature>
<dbReference type="AlphaFoldDB" id="A0A8E8U748"/>
<dbReference type="InterPro" id="IPR023410">
    <property type="entry name" value="14-3-3_domain"/>
</dbReference>
<evidence type="ECO:0000256" key="1">
    <source>
        <dbReference type="ARBA" id="ARBA00006141"/>
    </source>
</evidence>
<dbReference type="SUPFAM" id="SSF48445">
    <property type="entry name" value="14-3-3 protein"/>
    <property type="match status" value="1"/>
</dbReference>
<dbReference type="FunFam" id="1.20.190.20:FF:000001">
    <property type="entry name" value="14-3-3 gamma 1"/>
    <property type="match status" value="1"/>
</dbReference>
<feature type="site" description="Interaction with phosphoserine on interacting protein" evidence="2">
    <location>
        <position position="56"/>
    </location>
</feature>
<sequence>MSREDLVFSAKLAEQAERYEEMVKYMKQVAQMGEPLGTDERNLLSVAYKNVVGARRASWRVLSSIEQREHEKGSTEKEGKIHVYKTKVEDELKDICHDILAVLRNHLVPSADGVEPKVFYLKMAGDYYRYLAEFLAGEEHSEAAKKAAEAYQEALDVADSDMAAMPSTNPIRLGLALNFSVFYYEILNKPQKACGLAKQAFDDAVADLDTLSEDSYKDATLIMQLLRDNLTLWTSDAENADEGVNIEDDGTALEEA</sequence>
<organism evidence="4">
    <name type="scientific">Placidida sp</name>
    <dbReference type="NCBI Taxonomy" id="2810146"/>
    <lineage>
        <taxon>Eukaryota</taxon>
        <taxon>Sar</taxon>
        <taxon>Stramenopiles</taxon>
        <taxon>Bigyra</taxon>
        <taxon>Opalozoa</taxon>
        <taxon>Placidida</taxon>
    </lineage>
</organism>